<comment type="caution">
    <text evidence="4">The sequence shown here is derived from an EMBL/GenBank/DDBJ whole genome shotgun (WGS) entry which is preliminary data.</text>
</comment>
<keyword evidence="2" id="KW-0732">Signal</keyword>
<dbReference type="Gene3D" id="2.170.140.10">
    <property type="entry name" value="Chitin binding domain"/>
    <property type="match status" value="1"/>
</dbReference>
<keyword evidence="5" id="KW-1185">Reference proteome</keyword>
<reference evidence="4" key="1">
    <citation type="submission" date="2021-03" db="EMBL/GenBank/DDBJ databases">
        <title>Chromosome level genome of the anhydrobiotic midge Polypedilum vanderplanki.</title>
        <authorList>
            <person name="Yoshida Y."/>
            <person name="Kikawada T."/>
            <person name="Gusev O."/>
        </authorList>
    </citation>
    <scope>NUCLEOTIDE SEQUENCE</scope>
    <source>
        <strain evidence="4">NIAS01</strain>
        <tissue evidence="4">Whole body or cell culture</tissue>
    </source>
</reference>
<feature type="domain" description="Chitin-binding type-2" evidence="3">
    <location>
        <begin position="84"/>
        <end position="145"/>
    </location>
</feature>
<evidence type="ECO:0000256" key="2">
    <source>
        <dbReference type="SAM" id="SignalP"/>
    </source>
</evidence>
<name>A0A9J6C943_POLVA</name>
<dbReference type="PANTHER" id="PTHR22933:SF43">
    <property type="entry name" value="LP10131P"/>
    <property type="match status" value="1"/>
</dbReference>
<feature type="chain" id="PRO_5039932641" description="Chitin-binding type-2 domain-containing protein" evidence="2">
    <location>
        <begin position="21"/>
        <end position="316"/>
    </location>
</feature>
<dbReference type="Pfam" id="PF01607">
    <property type="entry name" value="CBM_14"/>
    <property type="match status" value="1"/>
</dbReference>
<dbReference type="AlphaFoldDB" id="A0A9J6C943"/>
<evidence type="ECO:0000256" key="1">
    <source>
        <dbReference type="SAM" id="MobiDB-lite"/>
    </source>
</evidence>
<feature type="region of interest" description="Disordered" evidence="1">
    <location>
        <begin position="43"/>
        <end position="63"/>
    </location>
</feature>
<dbReference type="PANTHER" id="PTHR22933">
    <property type="entry name" value="FI18007P1-RELATED"/>
    <property type="match status" value="1"/>
</dbReference>
<feature type="region of interest" description="Disordered" evidence="1">
    <location>
        <begin position="208"/>
        <end position="231"/>
    </location>
</feature>
<dbReference type="GO" id="GO:0005576">
    <property type="term" value="C:extracellular region"/>
    <property type="evidence" value="ECO:0007669"/>
    <property type="project" value="InterPro"/>
</dbReference>
<dbReference type="SMART" id="SM00494">
    <property type="entry name" value="ChtBD2"/>
    <property type="match status" value="1"/>
</dbReference>
<dbReference type="InterPro" id="IPR036508">
    <property type="entry name" value="Chitin-bd_dom_sf"/>
</dbReference>
<accession>A0A9J6C943</accession>
<organism evidence="4 5">
    <name type="scientific">Polypedilum vanderplanki</name>
    <name type="common">Sleeping chironomid midge</name>
    <dbReference type="NCBI Taxonomy" id="319348"/>
    <lineage>
        <taxon>Eukaryota</taxon>
        <taxon>Metazoa</taxon>
        <taxon>Ecdysozoa</taxon>
        <taxon>Arthropoda</taxon>
        <taxon>Hexapoda</taxon>
        <taxon>Insecta</taxon>
        <taxon>Pterygota</taxon>
        <taxon>Neoptera</taxon>
        <taxon>Endopterygota</taxon>
        <taxon>Diptera</taxon>
        <taxon>Nematocera</taxon>
        <taxon>Chironomoidea</taxon>
        <taxon>Chironomidae</taxon>
        <taxon>Chironominae</taxon>
        <taxon>Polypedilum</taxon>
        <taxon>Polypedilum</taxon>
    </lineage>
</organism>
<feature type="compositionally biased region" description="Polar residues" evidence="1">
    <location>
        <begin position="220"/>
        <end position="231"/>
    </location>
</feature>
<dbReference type="InterPro" id="IPR052976">
    <property type="entry name" value="Scoloptoxin-like"/>
</dbReference>
<evidence type="ECO:0000313" key="5">
    <source>
        <dbReference type="Proteomes" id="UP001107558"/>
    </source>
</evidence>
<evidence type="ECO:0000313" key="4">
    <source>
        <dbReference type="EMBL" id="KAG5678668.1"/>
    </source>
</evidence>
<sequence>MRRGYLFFIILLIGLNNLSANEDITEAISETVQEIVTTTQIDDETKDSLKSDNDEQEEMKIQNPTVQRLPADSETIRNNIIDSQFSCDEREPGFYADIENDCQIFHRCLQERKEVFSFICPEQTVFDQRILVCISDDDFDIPCSASDQYYRESNRAFFGNATAELSMEENIKNSVAIKNVNVIEQTMRPLKEEVKLYEILPTESDLLIEEEDEAEKNSIEIESTSQESNDYQAELIPSSSNHIDASLATSSNSELEESLSLDESLPPQKLITLSVLDPIVELPNDEPVTIRNLQKRSKSHRNRFLFRADSHHAERI</sequence>
<dbReference type="OrthoDB" id="6407151at2759"/>
<dbReference type="PROSITE" id="PS50940">
    <property type="entry name" value="CHIT_BIND_II"/>
    <property type="match status" value="1"/>
</dbReference>
<dbReference type="InterPro" id="IPR002557">
    <property type="entry name" value="Chitin-bd_dom"/>
</dbReference>
<gene>
    <name evidence="4" type="ORF">PVAND_008321</name>
</gene>
<dbReference type="SUPFAM" id="SSF57625">
    <property type="entry name" value="Invertebrate chitin-binding proteins"/>
    <property type="match status" value="1"/>
</dbReference>
<dbReference type="EMBL" id="JADBJN010000002">
    <property type="protein sequence ID" value="KAG5678668.1"/>
    <property type="molecule type" value="Genomic_DNA"/>
</dbReference>
<protein>
    <recommendedName>
        <fullName evidence="3">Chitin-binding type-2 domain-containing protein</fullName>
    </recommendedName>
</protein>
<proteinExistence type="predicted"/>
<feature type="signal peptide" evidence="2">
    <location>
        <begin position="1"/>
        <end position="20"/>
    </location>
</feature>
<dbReference type="Proteomes" id="UP001107558">
    <property type="component" value="Chromosome 2"/>
</dbReference>
<dbReference type="GO" id="GO:0008061">
    <property type="term" value="F:chitin binding"/>
    <property type="evidence" value="ECO:0007669"/>
    <property type="project" value="InterPro"/>
</dbReference>
<evidence type="ECO:0000259" key="3">
    <source>
        <dbReference type="PROSITE" id="PS50940"/>
    </source>
</evidence>